<dbReference type="RefSeq" id="WP_162355105.1">
    <property type="nucleotide sequence ID" value="NZ_CP048209.1"/>
</dbReference>
<keyword evidence="3" id="KW-1185">Reference proteome</keyword>
<proteinExistence type="predicted"/>
<evidence type="ECO:0000313" key="3">
    <source>
        <dbReference type="Proteomes" id="UP000476064"/>
    </source>
</evidence>
<accession>A0A6C0FQ77</accession>
<evidence type="ECO:0000256" key="1">
    <source>
        <dbReference type="SAM" id="MobiDB-lite"/>
    </source>
</evidence>
<organism evidence="2 3">
    <name type="scientific">Paenibacillus lycopersici</name>
    <dbReference type="NCBI Taxonomy" id="2704462"/>
    <lineage>
        <taxon>Bacteria</taxon>
        <taxon>Bacillati</taxon>
        <taxon>Bacillota</taxon>
        <taxon>Bacilli</taxon>
        <taxon>Bacillales</taxon>
        <taxon>Paenibacillaceae</taxon>
        <taxon>Paenibacillus</taxon>
    </lineage>
</organism>
<dbReference type="Proteomes" id="UP000476064">
    <property type="component" value="Chromosome"/>
</dbReference>
<dbReference type="AlphaFoldDB" id="A0A6C0FQ77"/>
<feature type="region of interest" description="Disordered" evidence="1">
    <location>
        <begin position="186"/>
        <end position="205"/>
    </location>
</feature>
<evidence type="ECO:0000313" key="2">
    <source>
        <dbReference type="EMBL" id="QHT59037.1"/>
    </source>
</evidence>
<evidence type="ECO:0008006" key="4">
    <source>
        <dbReference type="Google" id="ProtNLM"/>
    </source>
</evidence>
<dbReference type="EMBL" id="CP048209">
    <property type="protein sequence ID" value="QHT59037.1"/>
    <property type="molecule type" value="Genomic_DNA"/>
</dbReference>
<name>A0A6C0FQ77_9BACL</name>
<reference evidence="2 3" key="1">
    <citation type="submission" date="2020-01" db="EMBL/GenBank/DDBJ databases">
        <title>Paenibacillus sp. nov., isolated from tomato rhizosphere.</title>
        <authorList>
            <person name="Weon H.-Y."/>
            <person name="Lee S.A."/>
        </authorList>
    </citation>
    <scope>NUCLEOTIDE SEQUENCE [LARGE SCALE GENOMIC DNA]</scope>
    <source>
        <strain evidence="2 3">12200R-189</strain>
    </source>
</reference>
<gene>
    <name evidence="2" type="ORF">GXP70_03040</name>
</gene>
<sequence length="247" mass="27207">MRTEHRERPNVSLYLLAGLATAPLFMESLRGALHGILEREGFGVRTSQLLFPYGDWSRRAVPQLWEISRDMRLRPGRFGRSVGGRRALDSIAAGWREKPGSTDRIVLIGHSGGGVAAVHAAWQLHDQLGGPPPPVVMIGSPRCRIPEELQASVLFAYAGPAAEAAAAPGKPSDAVARLGTFGGWRGAGRPRPGWQKDKHAPHDMRGVPIIGKHADYFREREPYVNELGLSNLRLTLSVVWPWLRERI</sequence>
<protein>
    <recommendedName>
        <fullName evidence="4">Fungal lipase-like domain-containing protein</fullName>
    </recommendedName>
</protein>
<feature type="compositionally biased region" description="Basic and acidic residues" evidence="1">
    <location>
        <begin position="194"/>
        <end position="205"/>
    </location>
</feature>
<dbReference type="SUPFAM" id="SSF53474">
    <property type="entry name" value="alpha/beta-Hydrolases"/>
    <property type="match status" value="1"/>
</dbReference>
<dbReference type="Gene3D" id="3.40.50.1820">
    <property type="entry name" value="alpha/beta hydrolase"/>
    <property type="match status" value="1"/>
</dbReference>
<dbReference type="InterPro" id="IPR029058">
    <property type="entry name" value="AB_hydrolase_fold"/>
</dbReference>
<dbReference type="KEGG" id="plyc:GXP70_03040"/>